<evidence type="ECO:0000256" key="4">
    <source>
        <dbReference type="ARBA" id="ARBA00022679"/>
    </source>
</evidence>
<dbReference type="PANTHER" id="PTHR30307:SF0">
    <property type="entry name" value="S-ADENOSYLMETHIONINE:TRNA RIBOSYLTRANSFERASE-ISOMERASE"/>
    <property type="match status" value="1"/>
</dbReference>
<keyword evidence="5" id="KW-0949">S-adenosyl-L-methionine</keyword>
<dbReference type="AlphaFoldDB" id="A0A3B1DZK1"/>
<dbReference type="SUPFAM" id="SSF111337">
    <property type="entry name" value="QueA-like"/>
    <property type="match status" value="1"/>
</dbReference>
<dbReference type="HAMAP" id="MF_00113">
    <property type="entry name" value="QueA"/>
    <property type="match status" value="1"/>
</dbReference>
<dbReference type="GO" id="GO:0008616">
    <property type="term" value="P:tRNA queuosine(34) biosynthetic process"/>
    <property type="evidence" value="ECO:0007669"/>
    <property type="project" value="UniProtKB-KW"/>
</dbReference>
<evidence type="ECO:0000256" key="3">
    <source>
        <dbReference type="ARBA" id="ARBA00022490"/>
    </source>
</evidence>
<evidence type="ECO:0000256" key="1">
    <source>
        <dbReference type="ARBA" id="ARBA00004496"/>
    </source>
</evidence>
<accession>A0A3B1DZK1</accession>
<evidence type="ECO:0000313" key="7">
    <source>
        <dbReference type="EMBL" id="VAX42763.1"/>
    </source>
</evidence>
<keyword evidence="7" id="KW-0413">Isomerase</keyword>
<dbReference type="Pfam" id="PF02547">
    <property type="entry name" value="Queuosine_synth"/>
    <property type="match status" value="1"/>
</dbReference>
<dbReference type="NCBIfam" id="TIGR00113">
    <property type="entry name" value="queA"/>
    <property type="match status" value="1"/>
</dbReference>
<comment type="subcellular location">
    <subcellularLocation>
        <location evidence="1">Cytoplasm</location>
    </subcellularLocation>
</comment>
<protein>
    <submittedName>
        <fullName evidence="7">S-adenosylmethionine:tRNA ribosyltransferase-isomerase</fullName>
        <ecNumber evidence="7">2.4.99.17</ecNumber>
    </submittedName>
</protein>
<dbReference type="InterPro" id="IPR042119">
    <property type="entry name" value="QueA_dom2"/>
</dbReference>
<keyword evidence="3" id="KW-0963">Cytoplasm</keyword>
<dbReference type="NCBIfam" id="NF001140">
    <property type="entry name" value="PRK00147.1"/>
    <property type="match status" value="1"/>
</dbReference>
<evidence type="ECO:0000256" key="6">
    <source>
        <dbReference type="ARBA" id="ARBA00022785"/>
    </source>
</evidence>
<evidence type="ECO:0000256" key="2">
    <source>
        <dbReference type="ARBA" id="ARBA00011245"/>
    </source>
</evidence>
<dbReference type="GO" id="GO:0005737">
    <property type="term" value="C:cytoplasm"/>
    <property type="evidence" value="ECO:0007669"/>
    <property type="project" value="UniProtKB-SubCell"/>
</dbReference>
<dbReference type="FunFam" id="3.40.1780.10:FF:000001">
    <property type="entry name" value="S-adenosylmethionine:tRNA ribosyltransferase-isomerase"/>
    <property type="match status" value="1"/>
</dbReference>
<organism evidence="7">
    <name type="scientific">hydrothermal vent metagenome</name>
    <dbReference type="NCBI Taxonomy" id="652676"/>
    <lineage>
        <taxon>unclassified sequences</taxon>
        <taxon>metagenomes</taxon>
        <taxon>ecological metagenomes</taxon>
    </lineage>
</organism>
<comment type="subunit">
    <text evidence="2">Monomer.</text>
</comment>
<keyword evidence="6" id="KW-0671">Queuosine biosynthesis</keyword>
<reference evidence="7" key="1">
    <citation type="submission" date="2018-06" db="EMBL/GenBank/DDBJ databases">
        <authorList>
            <person name="Zhirakovskaya E."/>
        </authorList>
    </citation>
    <scope>NUCLEOTIDE SEQUENCE</scope>
</reference>
<gene>
    <name evidence="7" type="ORF">MNBD_PLANCTO02-298</name>
</gene>
<dbReference type="InterPro" id="IPR042118">
    <property type="entry name" value="QueA_dom1"/>
</dbReference>
<dbReference type="Gene3D" id="2.40.10.240">
    <property type="entry name" value="QueA-like"/>
    <property type="match status" value="1"/>
</dbReference>
<dbReference type="InterPro" id="IPR003699">
    <property type="entry name" value="QueA"/>
</dbReference>
<proteinExistence type="inferred from homology"/>
<name>A0A3B1DZK1_9ZZZZ</name>
<sequence>MENLSDYNYELPESLIAKMPLESRDASRLMVVDRGKETFFHSHINMLPSLLAKGDRLIFNDTKVVPAKLFGFRTETGGKWSGLYLGTTAEGNWRIIGQTKGKLKPEETLTITPAHQVDSTEKLLLTLLEKESEGVWIVCPDEQSKPEKLLQEFGTMPLPPYIQRNVASQNDWQRYQTVYATQAGAVAAPTAGLHFSEELIQQCTQQGIDHSTVTLHVGLGTFRPIATEQLCDHQMHSEWCELTPHTIQQIESTRTAGGRIVAVGTTSVRTMESACREKTLTPLTGETNLFIRPGFQFNAVDCLLTNFHLPKSSLLVLVSAFAGYNLIREAYAAAIKEKYRFFSYGDAMLIL</sequence>
<dbReference type="EMBL" id="UOGL01000688">
    <property type="protein sequence ID" value="VAX42763.1"/>
    <property type="molecule type" value="Genomic_DNA"/>
</dbReference>
<dbReference type="InterPro" id="IPR036100">
    <property type="entry name" value="QueA_sf"/>
</dbReference>
<dbReference type="EC" id="2.4.99.17" evidence="7"/>
<dbReference type="PANTHER" id="PTHR30307">
    <property type="entry name" value="S-ADENOSYLMETHIONINE:TRNA RIBOSYLTRANSFERASE-ISOMERASE"/>
    <property type="match status" value="1"/>
</dbReference>
<keyword evidence="7" id="KW-0328">Glycosyltransferase</keyword>
<keyword evidence="4 7" id="KW-0808">Transferase</keyword>
<dbReference type="GO" id="GO:0051075">
    <property type="term" value="F:S-adenosylmethionine:tRNA ribosyltransferase-isomerase activity"/>
    <property type="evidence" value="ECO:0007669"/>
    <property type="project" value="UniProtKB-EC"/>
</dbReference>
<evidence type="ECO:0000256" key="5">
    <source>
        <dbReference type="ARBA" id="ARBA00022691"/>
    </source>
</evidence>
<dbReference type="Gene3D" id="3.40.1780.10">
    <property type="entry name" value="QueA-like"/>
    <property type="match status" value="1"/>
</dbReference>